<evidence type="ECO:0000259" key="5">
    <source>
        <dbReference type="SMART" id="SM00872"/>
    </source>
</evidence>
<dbReference type="STRING" id="1265846.PROCOU_13163"/>
<dbReference type="Proteomes" id="UP000295558">
    <property type="component" value="Unassembled WGS sequence"/>
</dbReference>
<dbReference type="CDD" id="cd10815">
    <property type="entry name" value="GH38N_AMII_EcMngB_like"/>
    <property type="match status" value="1"/>
</dbReference>
<dbReference type="GO" id="GO:0004559">
    <property type="term" value="F:alpha-mannosidase activity"/>
    <property type="evidence" value="ECO:0007669"/>
    <property type="project" value="InterPro"/>
</dbReference>
<feature type="domain" description="Glycoside hydrolase family 38 central" evidence="5">
    <location>
        <begin position="274"/>
        <end position="352"/>
    </location>
</feature>
<dbReference type="InterPro" id="IPR011013">
    <property type="entry name" value="Gal_mutarotase_sf_dom"/>
</dbReference>
<dbReference type="SMART" id="SM00872">
    <property type="entry name" value="Alpha-mann_mid"/>
    <property type="match status" value="1"/>
</dbReference>
<keyword evidence="7" id="KW-1185">Reference proteome</keyword>
<dbReference type="InterPro" id="IPR028995">
    <property type="entry name" value="Glyco_hydro_57/38_cen_sf"/>
</dbReference>
<gene>
    <name evidence="6" type="ORF">DFP96_11419</name>
</gene>
<proteinExistence type="inferred from homology"/>
<keyword evidence="3" id="KW-0378">Hydrolase</keyword>
<dbReference type="InterPro" id="IPR037094">
    <property type="entry name" value="Glyco_hydro_38_cen_sf"/>
</dbReference>
<reference evidence="6 7" key="1">
    <citation type="submission" date="2019-03" db="EMBL/GenBank/DDBJ databases">
        <title>Genomic Encyclopedia of Type Strains, Phase III (KMG-III): the genomes of soil and plant-associated and newly described type strains.</title>
        <authorList>
            <person name="Whitman W."/>
        </authorList>
    </citation>
    <scope>NUCLEOTIDE SEQUENCE [LARGE SCALE GENOMIC DNA]</scope>
    <source>
        <strain evidence="6 7">CECT 7972</strain>
    </source>
</reference>
<dbReference type="Pfam" id="PF09261">
    <property type="entry name" value="Alpha-mann_mid"/>
    <property type="match status" value="1"/>
</dbReference>
<dbReference type="GO" id="GO:0046872">
    <property type="term" value="F:metal ion binding"/>
    <property type="evidence" value="ECO:0007669"/>
    <property type="project" value="UniProtKB-KW"/>
</dbReference>
<evidence type="ECO:0000313" key="7">
    <source>
        <dbReference type="Proteomes" id="UP000295558"/>
    </source>
</evidence>
<dbReference type="GO" id="GO:0030246">
    <property type="term" value="F:carbohydrate binding"/>
    <property type="evidence" value="ECO:0007669"/>
    <property type="project" value="InterPro"/>
</dbReference>
<dbReference type="EMBL" id="SNZK01000014">
    <property type="protein sequence ID" value="TDR51188.1"/>
    <property type="molecule type" value="Genomic_DNA"/>
</dbReference>
<dbReference type="Gene3D" id="3.20.110.10">
    <property type="entry name" value="Glycoside hydrolase 38, N terminal domain"/>
    <property type="match status" value="1"/>
</dbReference>
<dbReference type="InterPro" id="IPR011330">
    <property type="entry name" value="Glyco_hydro/deAcase_b/a-brl"/>
</dbReference>
<protein>
    <submittedName>
        <fullName evidence="6">Alpha-mannosidase</fullName>
    </submittedName>
</protein>
<dbReference type="InterPro" id="IPR000602">
    <property type="entry name" value="Glyco_hydro_38_N"/>
</dbReference>
<organism evidence="6 7">
    <name type="scientific">Listeria rocourtiae</name>
    <dbReference type="NCBI Taxonomy" id="647910"/>
    <lineage>
        <taxon>Bacteria</taxon>
        <taxon>Bacillati</taxon>
        <taxon>Bacillota</taxon>
        <taxon>Bacilli</taxon>
        <taxon>Bacillales</taxon>
        <taxon>Listeriaceae</taxon>
        <taxon>Listeria</taxon>
    </lineage>
</organism>
<dbReference type="PANTHER" id="PTHR46017:SF2">
    <property type="entry name" value="MANNOSYLGLYCERATE HYDROLASE"/>
    <property type="match status" value="1"/>
</dbReference>
<dbReference type="OrthoDB" id="9764050at2"/>
<dbReference type="Pfam" id="PF01074">
    <property type="entry name" value="Glyco_hydro_38N"/>
    <property type="match status" value="1"/>
</dbReference>
<dbReference type="Gene3D" id="1.20.1270.50">
    <property type="entry name" value="Glycoside hydrolase family 38, central domain"/>
    <property type="match status" value="1"/>
</dbReference>
<accession>A0A4R6ZG95</accession>
<dbReference type="PANTHER" id="PTHR46017">
    <property type="entry name" value="ALPHA-MANNOSIDASE 2C1"/>
    <property type="match status" value="1"/>
</dbReference>
<dbReference type="InterPro" id="IPR015341">
    <property type="entry name" value="Glyco_hydro_38_cen"/>
</dbReference>
<dbReference type="SUPFAM" id="SSF74650">
    <property type="entry name" value="Galactose mutarotase-like"/>
    <property type="match status" value="1"/>
</dbReference>
<evidence type="ECO:0000256" key="3">
    <source>
        <dbReference type="ARBA" id="ARBA00022801"/>
    </source>
</evidence>
<evidence type="ECO:0000256" key="1">
    <source>
        <dbReference type="ARBA" id="ARBA00009792"/>
    </source>
</evidence>
<comment type="caution">
    <text evidence="6">The sequence shown here is derived from an EMBL/GenBank/DDBJ whole genome shotgun (WGS) entry which is preliminary data.</text>
</comment>
<dbReference type="GO" id="GO:0009313">
    <property type="term" value="P:oligosaccharide catabolic process"/>
    <property type="evidence" value="ECO:0007669"/>
    <property type="project" value="TreeGrafter"/>
</dbReference>
<keyword evidence="2" id="KW-0479">Metal-binding</keyword>
<comment type="similarity">
    <text evidence="1">Belongs to the glycosyl hydrolase 38 family.</text>
</comment>
<evidence type="ECO:0000313" key="6">
    <source>
        <dbReference type="EMBL" id="TDR51188.1"/>
    </source>
</evidence>
<dbReference type="Gene3D" id="2.70.98.30">
    <property type="entry name" value="Golgi alpha-mannosidase II, domain 4"/>
    <property type="match status" value="1"/>
</dbReference>
<sequence length="866" mass="97723">MVRAHIVNHTHWDREWYFTSADALVLSEQLFTEVIDELQAHPEANFVLDGQLSILDDYVALYPEKLAEIKDLIATKQLFIGPWFTQTDAFFAHGESILRNAMIGVFDSKKYGEYMKIGYLPDTFGFNAQMPTLLNQAGFDNIIFWRGIHLGEHVQSTYFKWTGLGWATQVYAINMPQGYGTGMLLEPTEAYVDGRLDPAIDFIVKYSRTQEVLIPSGNDQLNIITSFAEKLARINEMGRHSYELSTYQDFIAYVKTLPDLEEYRGEFRSPVLARVHKTIGSSRMNIKLRSAELELKLLTRIEPLLVIAKASGIPISERLLMHTWKKLLEGQAHDSLAGCVSDAVAEDIMHRMKEADELCDSIENTIVKKIADDLELGANEILVFNTELTAFDGYKEIQVVTKNKQIHFPEYPDATIIEEQYIEPRANVLEETPAGNQFIEEPGYYVLQIRLKMELQGLGYRVIAFEESGAELENMILAAETAIKNECYKVAFTKGEITLETATGERKAAFIELEDSANAGDTYDYSPLAGDTTRNLQFTTAITEKSSKVERLILTGVNKLPFDLENRTTNEKQGELSVKMVLELKQGSELLACHLEVDNQIKSHRLRLKVNTGVSAASNIASLPFGYIERTPGVSANWQETYSEMPIDIEPLEQSVTLTTDTKSCTVFTCGIKEYQQQESQLALTLLATTGQLGKPDLAYRPGRASGDTTKKGHVLIATEGAQLIGQHTFSLAIYLGEQPFDEYKTALRSREFNRTTVSYQRQPFNHFLHRLDNKIQKTARNRGLKRALALNTISSNYLISACYPSYYESDKYIIRIENPTRTPLKLEPSQVTKGSLERINALEESVGMQDFTIPAYDAITLRVTF</sequence>
<evidence type="ECO:0000256" key="2">
    <source>
        <dbReference type="ARBA" id="ARBA00022723"/>
    </source>
</evidence>
<evidence type="ECO:0000256" key="4">
    <source>
        <dbReference type="ARBA" id="ARBA00023295"/>
    </source>
</evidence>
<dbReference type="InterPro" id="IPR027291">
    <property type="entry name" value="Glyco_hydro_38_N_sf"/>
</dbReference>
<keyword evidence="4" id="KW-0326">Glycosidase</keyword>
<name>A0A4R6ZG95_9LIST</name>
<dbReference type="SUPFAM" id="SSF88713">
    <property type="entry name" value="Glycoside hydrolase/deacetylase"/>
    <property type="match status" value="1"/>
</dbReference>
<dbReference type="SUPFAM" id="SSF88688">
    <property type="entry name" value="Families 57/38 glycoside transferase middle domain"/>
    <property type="match status" value="1"/>
</dbReference>
<dbReference type="AlphaFoldDB" id="A0A4R6ZG95"/>
<dbReference type="RefSeq" id="WP_133621067.1">
    <property type="nucleotide sequence ID" value="NZ_SNZK01000014.1"/>
</dbReference>
<dbReference type="GO" id="GO:0006013">
    <property type="term" value="P:mannose metabolic process"/>
    <property type="evidence" value="ECO:0007669"/>
    <property type="project" value="InterPro"/>
</dbReference>